<keyword evidence="4" id="KW-1185">Reference proteome</keyword>
<dbReference type="CDD" id="cd03188">
    <property type="entry name" value="GST_C_Beta"/>
    <property type="match status" value="1"/>
</dbReference>
<keyword evidence="3" id="KW-0808">Transferase</keyword>
<evidence type="ECO:0000259" key="2">
    <source>
        <dbReference type="PROSITE" id="PS50405"/>
    </source>
</evidence>
<dbReference type="PANTHER" id="PTHR44051:SF8">
    <property type="entry name" value="GLUTATHIONE S-TRANSFERASE GSTA"/>
    <property type="match status" value="1"/>
</dbReference>
<gene>
    <name evidence="3" type="ORF">HQ393_09655</name>
</gene>
<sequence>MYQLYYYPNNASLAPHMLLEEIGAPFKLELVDRTQQAHKSANYLRLNPSGRIPVLVDGDLVIFEAAAICLYLAEQHPEANLLPAIGTPQRAHTLQWLMYLTNTLQTELLTYFYPERWTTDQAALEQVRVKAEERIGEMLDLLGAQLADGRSWFIGEQYTLVDAYLGMLCRWTRNLNRPARDLPQLAPYLQRLLARPAVQRALKSEGLTEPWV</sequence>
<dbReference type="InterPro" id="IPR036282">
    <property type="entry name" value="Glutathione-S-Trfase_C_sf"/>
</dbReference>
<dbReference type="PROSITE" id="PS50405">
    <property type="entry name" value="GST_CTER"/>
    <property type="match status" value="1"/>
</dbReference>
<dbReference type="Pfam" id="PF13410">
    <property type="entry name" value="GST_C_2"/>
    <property type="match status" value="1"/>
</dbReference>
<feature type="domain" description="GST C-terminal" evidence="2">
    <location>
        <begin position="86"/>
        <end position="212"/>
    </location>
</feature>
<dbReference type="CDD" id="cd03057">
    <property type="entry name" value="GST_N_Beta"/>
    <property type="match status" value="1"/>
</dbReference>
<evidence type="ECO:0000313" key="3">
    <source>
        <dbReference type="EMBL" id="QLG88493.1"/>
    </source>
</evidence>
<dbReference type="Gene3D" id="1.20.1050.10">
    <property type="match status" value="1"/>
</dbReference>
<dbReference type="SFLD" id="SFLDG00358">
    <property type="entry name" value="Main_(cytGST)"/>
    <property type="match status" value="1"/>
</dbReference>
<dbReference type="PROSITE" id="PS50404">
    <property type="entry name" value="GST_NTER"/>
    <property type="match status" value="1"/>
</dbReference>
<dbReference type="SUPFAM" id="SSF47616">
    <property type="entry name" value="GST C-terminal domain-like"/>
    <property type="match status" value="1"/>
</dbReference>
<protein>
    <submittedName>
        <fullName evidence="3">Glutathione S-transferase N-terminal domain-containing protein</fullName>
    </submittedName>
</protein>
<feature type="domain" description="GST N-terminal" evidence="1">
    <location>
        <begin position="1"/>
        <end position="80"/>
    </location>
</feature>
<dbReference type="RefSeq" id="WP_179355008.1">
    <property type="nucleotide sequence ID" value="NZ_CP058627.1"/>
</dbReference>
<dbReference type="SFLD" id="SFLDS00019">
    <property type="entry name" value="Glutathione_Transferase_(cytos"/>
    <property type="match status" value="1"/>
</dbReference>
<proteinExistence type="predicted"/>
<name>A0A7H9BIE1_9NEIS</name>
<dbReference type="InterPro" id="IPR040079">
    <property type="entry name" value="Glutathione_S-Trfase"/>
</dbReference>
<dbReference type="Proteomes" id="UP000509597">
    <property type="component" value="Chromosome"/>
</dbReference>
<reference evidence="3 4" key="1">
    <citation type="submission" date="2020-07" db="EMBL/GenBank/DDBJ databases">
        <title>Complete genome sequence of Chitinibacter sp. 2T18.</title>
        <authorList>
            <person name="Bae J.-W."/>
            <person name="Choi J.-W."/>
        </authorList>
    </citation>
    <scope>NUCLEOTIDE SEQUENCE [LARGE SCALE GENOMIC DNA]</scope>
    <source>
        <strain evidence="3 4">2T18</strain>
    </source>
</reference>
<dbReference type="SFLD" id="SFLDG01150">
    <property type="entry name" value="Main.1:_Beta-like"/>
    <property type="match status" value="1"/>
</dbReference>
<dbReference type="InterPro" id="IPR036249">
    <property type="entry name" value="Thioredoxin-like_sf"/>
</dbReference>
<dbReference type="Gene3D" id="3.40.30.10">
    <property type="entry name" value="Glutaredoxin"/>
    <property type="match status" value="1"/>
</dbReference>
<accession>A0A7H9BIE1</accession>
<dbReference type="InterPro" id="IPR004045">
    <property type="entry name" value="Glutathione_S-Trfase_N"/>
</dbReference>
<dbReference type="GO" id="GO:0016740">
    <property type="term" value="F:transferase activity"/>
    <property type="evidence" value="ECO:0007669"/>
    <property type="project" value="UniProtKB-KW"/>
</dbReference>
<dbReference type="KEGG" id="chiz:HQ393_09655"/>
<dbReference type="PANTHER" id="PTHR44051">
    <property type="entry name" value="GLUTATHIONE S-TRANSFERASE-RELATED"/>
    <property type="match status" value="1"/>
</dbReference>
<dbReference type="EMBL" id="CP058627">
    <property type="protein sequence ID" value="QLG88493.1"/>
    <property type="molecule type" value="Genomic_DNA"/>
</dbReference>
<dbReference type="AlphaFoldDB" id="A0A7H9BIE1"/>
<evidence type="ECO:0000313" key="4">
    <source>
        <dbReference type="Proteomes" id="UP000509597"/>
    </source>
</evidence>
<dbReference type="SUPFAM" id="SSF52833">
    <property type="entry name" value="Thioredoxin-like"/>
    <property type="match status" value="1"/>
</dbReference>
<dbReference type="Pfam" id="PF02798">
    <property type="entry name" value="GST_N"/>
    <property type="match status" value="1"/>
</dbReference>
<evidence type="ECO:0000259" key="1">
    <source>
        <dbReference type="PROSITE" id="PS50404"/>
    </source>
</evidence>
<organism evidence="3 4">
    <name type="scientific">Chitinibacter bivalviorum</name>
    <dbReference type="NCBI Taxonomy" id="2739434"/>
    <lineage>
        <taxon>Bacteria</taxon>
        <taxon>Pseudomonadati</taxon>
        <taxon>Pseudomonadota</taxon>
        <taxon>Betaproteobacteria</taxon>
        <taxon>Neisseriales</taxon>
        <taxon>Chitinibacteraceae</taxon>
        <taxon>Chitinibacter</taxon>
    </lineage>
</organism>
<dbReference type="InterPro" id="IPR010987">
    <property type="entry name" value="Glutathione-S-Trfase_C-like"/>
</dbReference>